<sequence length="241" mass="26617">MAMDLLEEGNNLFLLIALPEEVITKACLAFLPAKCWLNAGAGCQEKKSTVFWNQLAKEECHPSGVDLTERLCQNFYGQYNREESDVQDIYMESMWQVGNKGKPCRETSTNEKIGQSPTIAGSSTMGKCQSLYLGWGNPGCVHGLGNEMVESNAMERDLVVLVDGKLNMSQQCPGNQEGQVCPGDIRQSIASQTRKAIILHSALHWSDLTLSAGVSFGRHNIRKILAIRECPKENHEDDEGP</sequence>
<reference evidence="1 2" key="1">
    <citation type="submission" date="2018-07" db="EMBL/GenBank/DDBJ databases">
        <title>A high quality draft genome assembly of the barn swallow (H. rustica rustica).</title>
        <authorList>
            <person name="Formenti G."/>
            <person name="Chiara M."/>
            <person name="Poveda L."/>
            <person name="Francoijs K.-J."/>
            <person name="Bonisoli-Alquati A."/>
            <person name="Canova L."/>
            <person name="Gianfranceschi L."/>
            <person name="Horner D.S."/>
            <person name="Saino N."/>
        </authorList>
    </citation>
    <scope>NUCLEOTIDE SEQUENCE [LARGE SCALE GENOMIC DNA]</scope>
    <source>
        <strain evidence="1">Chelidonia</strain>
        <tissue evidence="1">Blood</tissue>
    </source>
</reference>
<comment type="caution">
    <text evidence="1">The sequence shown here is derived from an EMBL/GenBank/DDBJ whole genome shotgun (WGS) entry which is preliminary data.</text>
</comment>
<dbReference type="STRING" id="333673.A0A3M0IZ03"/>
<gene>
    <name evidence="1" type="ORF">DUI87_29922</name>
</gene>
<name>A0A3M0IZ03_HIRRU</name>
<protein>
    <submittedName>
        <fullName evidence="1">Uncharacterized protein</fullName>
    </submittedName>
</protein>
<proteinExistence type="predicted"/>
<evidence type="ECO:0000313" key="1">
    <source>
        <dbReference type="EMBL" id="RMB93692.1"/>
    </source>
</evidence>
<dbReference type="EMBL" id="QRBI01000208">
    <property type="protein sequence ID" value="RMB93692.1"/>
    <property type="molecule type" value="Genomic_DNA"/>
</dbReference>
<organism evidence="1 2">
    <name type="scientific">Hirundo rustica rustica</name>
    <dbReference type="NCBI Taxonomy" id="333673"/>
    <lineage>
        <taxon>Eukaryota</taxon>
        <taxon>Metazoa</taxon>
        <taxon>Chordata</taxon>
        <taxon>Craniata</taxon>
        <taxon>Vertebrata</taxon>
        <taxon>Euteleostomi</taxon>
        <taxon>Archelosauria</taxon>
        <taxon>Archosauria</taxon>
        <taxon>Dinosauria</taxon>
        <taxon>Saurischia</taxon>
        <taxon>Theropoda</taxon>
        <taxon>Coelurosauria</taxon>
        <taxon>Aves</taxon>
        <taxon>Neognathae</taxon>
        <taxon>Neoaves</taxon>
        <taxon>Telluraves</taxon>
        <taxon>Australaves</taxon>
        <taxon>Passeriformes</taxon>
        <taxon>Sylvioidea</taxon>
        <taxon>Hirundinidae</taxon>
        <taxon>Hirundo</taxon>
    </lineage>
</organism>
<dbReference type="AlphaFoldDB" id="A0A3M0IZ03"/>
<evidence type="ECO:0000313" key="2">
    <source>
        <dbReference type="Proteomes" id="UP000269221"/>
    </source>
</evidence>
<keyword evidence="2" id="KW-1185">Reference proteome</keyword>
<accession>A0A3M0IZ03</accession>
<dbReference type="Proteomes" id="UP000269221">
    <property type="component" value="Unassembled WGS sequence"/>
</dbReference>
<dbReference type="OrthoDB" id="443915at2759"/>